<evidence type="ECO:0008006" key="4">
    <source>
        <dbReference type="Google" id="ProtNLM"/>
    </source>
</evidence>
<reference evidence="2 3" key="1">
    <citation type="submission" date="2015-11" db="EMBL/GenBank/DDBJ databases">
        <title>Genomic analysis of 38 Legionella species identifies large and diverse effector repertoires.</title>
        <authorList>
            <person name="Burstein D."/>
            <person name="Amaro F."/>
            <person name="Zusman T."/>
            <person name="Lifshitz Z."/>
            <person name="Cohen O."/>
            <person name="Gilbert J.A."/>
            <person name="Pupko T."/>
            <person name="Shuman H.A."/>
            <person name="Segal G."/>
        </authorList>
    </citation>
    <scope>NUCLEOTIDE SEQUENCE [LARGE SCALE GENOMIC DNA]</scope>
    <source>
        <strain evidence="2 3">ATCC 49751</strain>
    </source>
</reference>
<gene>
    <name evidence="2" type="ORF">Llan_2327</name>
</gene>
<evidence type="ECO:0000313" key="3">
    <source>
        <dbReference type="Proteomes" id="UP000054869"/>
    </source>
</evidence>
<dbReference type="EMBL" id="LNYI01000057">
    <property type="protein sequence ID" value="KTD18724.1"/>
    <property type="molecule type" value="Genomic_DNA"/>
</dbReference>
<dbReference type="STRING" id="45067.Llan_2327"/>
<protein>
    <recommendedName>
        <fullName evidence="4">Integral membrane protein</fullName>
    </recommendedName>
</protein>
<accession>A0A0W0VF02</accession>
<keyword evidence="1" id="KW-1133">Transmembrane helix</keyword>
<evidence type="ECO:0000256" key="1">
    <source>
        <dbReference type="SAM" id="Phobius"/>
    </source>
</evidence>
<name>A0A0W0VF02_9GAMM</name>
<keyword evidence="1" id="KW-0812">Transmembrane</keyword>
<sequence length="139" mass="16077">MTRDHNPLVIERERMEHERNQADIEFYRKFKMFFTGLAFAILSFIGSHPVSTSLKYIKIIEIVALAFILISGLLLLFNLSGVKIKTPLSDFSKLKIFDKFKYVPLYFLFNLNIHYWVCFIIGITLLLVGRAIALLTSSV</sequence>
<keyword evidence="3" id="KW-1185">Reference proteome</keyword>
<comment type="caution">
    <text evidence="2">The sequence shown here is derived from an EMBL/GenBank/DDBJ whole genome shotgun (WGS) entry which is preliminary data.</text>
</comment>
<evidence type="ECO:0000313" key="2">
    <source>
        <dbReference type="EMBL" id="KTD18724.1"/>
    </source>
</evidence>
<dbReference type="Proteomes" id="UP000054869">
    <property type="component" value="Unassembled WGS sequence"/>
</dbReference>
<keyword evidence="1" id="KW-0472">Membrane</keyword>
<organism evidence="2 3">
    <name type="scientific">Legionella lansingensis</name>
    <dbReference type="NCBI Taxonomy" id="45067"/>
    <lineage>
        <taxon>Bacteria</taxon>
        <taxon>Pseudomonadati</taxon>
        <taxon>Pseudomonadota</taxon>
        <taxon>Gammaproteobacteria</taxon>
        <taxon>Legionellales</taxon>
        <taxon>Legionellaceae</taxon>
        <taxon>Legionella</taxon>
    </lineage>
</organism>
<proteinExistence type="predicted"/>
<dbReference type="RefSeq" id="WP_028372443.1">
    <property type="nucleotide sequence ID" value="NZ_CAAAJD010000004.1"/>
</dbReference>
<feature type="transmembrane region" description="Helical" evidence="1">
    <location>
        <begin position="59"/>
        <end position="79"/>
    </location>
</feature>
<dbReference type="AlphaFoldDB" id="A0A0W0VF02"/>
<feature type="transmembrane region" description="Helical" evidence="1">
    <location>
        <begin position="30"/>
        <end position="47"/>
    </location>
</feature>
<dbReference type="PATRIC" id="fig|45067.4.peg.2445"/>
<dbReference type="OrthoDB" id="10003975at2"/>
<feature type="transmembrane region" description="Helical" evidence="1">
    <location>
        <begin position="113"/>
        <end position="135"/>
    </location>
</feature>